<dbReference type="EnsemblPlants" id="TuG1812G0600000508.01.T01">
    <property type="protein sequence ID" value="TuG1812G0600000508.01.T01"/>
    <property type="gene ID" value="TuG1812G0600000508.01"/>
</dbReference>
<evidence type="ECO:0000313" key="3">
    <source>
        <dbReference type="EnsemblPlants" id="TuG1812G0600000508.01.T01"/>
    </source>
</evidence>
<name>A0A8R7UPB9_TRIUA</name>
<evidence type="ECO:0000256" key="2">
    <source>
        <dbReference type="SAM" id="SignalP"/>
    </source>
</evidence>
<proteinExistence type="predicted"/>
<reference evidence="3" key="3">
    <citation type="submission" date="2022-06" db="UniProtKB">
        <authorList>
            <consortium name="EnsemblPlants"/>
        </authorList>
    </citation>
    <scope>IDENTIFICATION</scope>
</reference>
<feature type="region of interest" description="Disordered" evidence="1">
    <location>
        <begin position="44"/>
        <end position="69"/>
    </location>
</feature>
<evidence type="ECO:0000256" key="1">
    <source>
        <dbReference type="SAM" id="MobiDB-lite"/>
    </source>
</evidence>
<dbReference type="Gramene" id="TuG1812G0600000508.01.T01">
    <property type="protein sequence ID" value="TuG1812G0600000508.01.T01"/>
    <property type="gene ID" value="TuG1812G0600000508.01"/>
</dbReference>
<dbReference type="Proteomes" id="UP000015106">
    <property type="component" value="Chromosome 6"/>
</dbReference>
<reference evidence="4" key="1">
    <citation type="journal article" date="2013" name="Nature">
        <title>Draft genome of the wheat A-genome progenitor Triticum urartu.</title>
        <authorList>
            <person name="Ling H.Q."/>
            <person name="Zhao S."/>
            <person name="Liu D."/>
            <person name="Wang J."/>
            <person name="Sun H."/>
            <person name="Zhang C."/>
            <person name="Fan H."/>
            <person name="Li D."/>
            <person name="Dong L."/>
            <person name="Tao Y."/>
            <person name="Gao C."/>
            <person name="Wu H."/>
            <person name="Li Y."/>
            <person name="Cui Y."/>
            <person name="Guo X."/>
            <person name="Zheng S."/>
            <person name="Wang B."/>
            <person name="Yu K."/>
            <person name="Liang Q."/>
            <person name="Yang W."/>
            <person name="Lou X."/>
            <person name="Chen J."/>
            <person name="Feng M."/>
            <person name="Jian J."/>
            <person name="Zhang X."/>
            <person name="Luo G."/>
            <person name="Jiang Y."/>
            <person name="Liu J."/>
            <person name="Wang Z."/>
            <person name="Sha Y."/>
            <person name="Zhang B."/>
            <person name="Wu H."/>
            <person name="Tang D."/>
            <person name="Shen Q."/>
            <person name="Xue P."/>
            <person name="Zou S."/>
            <person name="Wang X."/>
            <person name="Liu X."/>
            <person name="Wang F."/>
            <person name="Yang Y."/>
            <person name="An X."/>
            <person name="Dong Z."/>
            <person name="Zhang K."/>
            <person name="Zhang X."/>
            <person name="Luo M.C."/>
            <person name="Dvorak J."/>
            <person name="Tong Y."/>
            <person name="Wang J."/>
            <person name="Yang H."/>
            <person name="Li Z."/>
            <person name="Wang D."/>
            <person name="Zhang A."/>
            <person name="Wang J."/>
        </authorList>
    </citation>
    <scope>NUCLEOTIDE SEQUENCE</scope>
    <source>
        <strain evidence="4">cv. G1812</strain>
    </source>
</reference>
<keyword evidence="2" id="KW-0732">Signal</keyword>
<feature type="compositionally biased region" description="Basic and acidic residues" evidence="1">
    <location>
        <begin position="60"/>
        <end position="69"/>
    </location>
</feature>
<accession>A0A8R7UPB9</accession>
<keyword evidence="4" id="KW-1185">Reference proteome</keyword>
<feature type="chain" id="PRO_5035755384" evidence="2">
    <location>
        <begin position="20"/>
        <end position="69"/>
    </location>
</feature>
<protein>
    <submittedName>
        <fullName evidence="3">Uncharacterized protein</fullName>
    </submittedName>
</protein>
<dbReference type="AlphaFoldDB" id="A0A8R7UPB9"/>
<sequence length="69" mass="7561">MAAASVGALLVLYLQEARAGTAKTPPPLNPVHPSGDVQVILTRLDSPPPRRDTPTWTWKDCVEQRRRGT</sequence>
<evidence type="ECO:0000313" key="4">
    <source>
        <dbReference type="Proteomes" id="UP000015106"/>
    </source>
</evidence>
<organism evidence="3 4">
    <name type="scientific">Triticum urartu</name>
    <name type="common">Red wild einkorn</name>
    <name type="synonym">Crithodium urartu</name>
    <dbReference type="NCBI Taxonomy" id="4572"/>
    <lineage>
        <taxon>Eukaryota</taxon>
        <taxon>Viridiplantae</taxon>
        <taxon>Streptophyta</taxon>
        <taxon>Embryophyta</taxon>
        <taxon>Tracheophyta</taxon>
        <taxon>Spermatophyta</taxon>
        <taxon>Magnoliopsida</taxon>
        <taxon>Liliopsida</taxon>
        <taxon>Poales</taxon>
        <taxon>Poaceae</taxon>
        <taxon>BOP clade</taxon>
        <taxon>Pooideae</taxon>
        <taxon>Triticodae</taxon>
        <taxon>Triticeae</taxon>
        <taxon>Triticinae</taxon>
        <taxon>Triticum</taxon>
    </lineage>
</organism>
<feature type="signal peptide" evidence="2">
    <location>
        <begin position="1"/>
        <end position="19"/>
    </location>
</feature>
<reference evidence="3" key="2">
    <citation type="submission" date="2018-03" db="EMBL/GenBank/DDBJ databases">
        <title>The Triticum urartu genome reveals the dynamic nature of wheat genome evolution.</title>
        <authorList>
            <person name="Ling H."/>
            <person name="Ma B."/>
            <person name="Shi X."/>
            <person name="Liu H."/>
            <person name="Dong L."/>
            <person name="Sun H."/>
            <person name="Cao Y."/>
            <person name="Gao Q."/>
            <person name="Zheng S."/>
            <person name="Li Y."/>
            <person name="Yu Y."/>
            <person name="Du H."/>
            <person name="Qi M."/>
            <person name="Li Y."/>
            <person name="Yu H."/>
            <person name="Cui Y."/>
            <person name="Wang N."/>
            <person name="Chen C."/>
            <person name="Wu H."/>
            <person name="Zhao Y."/>
            <person name="Zhang J."/>
            <person name="Li Y."/>
            <person name="Zhou W."/>
            <person name="Zhang B."/>
            <person name="Hu W."/>
            <person name="Eijk M."/>
            <person name="Tang J."/>
            <person name="Witsenboer H."/>
            <person name="Zhao S."/>
            <person name="Li Z."/>
            <person name="Zhang A."/>
            <person name="Wang D."/>
            <person name="Liang C."/>
        </authorList>
    </citation>
    <scope>NUCLEOTIDE SEQUENCE [LARGE SCALE GENOMIC DNA]</scope>
    <source>
        <strain evidence="3">cv. G1812</strain>
    </source>
</reference>